<dbReference type="GO" id="GO:0007160">
    <property type="term" value="P:cell-matrix adhesion"/>
    <property type="evidence" value="ECO:0007669"/>
    <property type="project" value="TreeGrafter"/>
</dbReference>
<dbReference type="InterPro" id="IPR051950">
    <property type="entry name" value="Dev_reg/Prot_inhib"/>
</dbReference>
<keyword evidence="6" id="KW-0732">Signal</keyword>
<feature type="signal peptide" evidence="6">
    <location>
        <begin position="1"/>
        <end position="28"/>
    </location>
</feature>
<dbReference type="EMBL" id="UFQT01001052">
    <property type="protein sequence ID" value="SSX28643.1"/>
    <property type="molecule type" value="Genomic_DNA"/>
</dbReference>
<accession>A0A336MII2</accession>
<organism evidence="8">
    <name type="scientific">Culicoides sonorensis</name>
    <name type="common">Biting midge</name>
    <dbReference type="NCBI Taxonomy" id="179676"/>
    <lineage>
        <taxon>Eukaryota</taxon>
        <taxon>Metazoa</taxon>
        <taxon>Ecdysozoa</taxon>
        <taxon>Arthropoda</taxon>
        <taxon>Hexapoda</taxon>
        <taxon>Insecta</taxon>
        <taxon>Pterygota</taxon>
        <taxon>Neoptera</taxon>
        <taxon>Endopterygota</taxon>
        <taxon>Diptera</taxon>
        <taxon>Nematocera</taxon>
        <taxon>Chironomoidea</taxon>
        <taxon>Ceratopogonidae</taxon>
        <taxon>Ceratopogoninae</taxon>
        <taxon>Culicoides</taxon>
        <taxon>Monoculicoides</taxon>
    </lineage>
</organism>
<feature type="chain" id="PRO_5016453739" evidence="6">
    <location>
        <begin position="29"/>
        <end position="389"/>
    </location>
</feature>
<feature type="domain" description="Thyroglobulin type-1" evidence="7">
    <location>
        <begin position="104"/>
        <end position="169"/>
    </location>
</feature>
<comment type="caution">
    <text evidence="5">Lacks conserved residue(s) required for the propagation of feature annotation.</text>
</comment>
<evidence type="ECO:0000256" key="5">
    <source>
        <dbReference type="PROSITE-ProRule" id="PRU00500"/>
    </source>
</evidence>
<dbReference type="GO" id="GO:0005615">
    <property type="term" value="C:extracellular space"/>
    <property type="evidence" value="ECO:0007669"/>
    <property type="project" value="TreeGrafter"/>
</dbReference>
<dbReference type="OMA" id="VNIWEAL"/>
<reference evidence="8" key="1">
    <citation type="submission" date="2018-07" db="EMBL/GenBank/DDBJ databases">
        <authorList>
            <person name="Quirk P.G."/>
            <person name="Krulwich T.A."/>
        </authorList>
    </citation>
    <scope>NUCLEOTIDE SEQUENCE</scope>
</reference>
<evidence type="ECO:0000256" key="3">
    <source>
        <dbReference type="ARBA" id="ARBA00022737"/>
    </source>
</evidence>
<dbReference type="SUPFAM" id="SSF57610">
    <property type="entry name" value="Thyroglobulin type-1 domain"/>
    <property type="match status" value="3"/>
</dbReference>
<dbReference type="SMART" id="SM00211">
    <property type="entry name" value="TY"/>
    <property type="match status" value="3"/>
</dbReference>
<dbReference type="InterPro" id="IPR036857">
    <property type="entry name" value="Thyroglobulin_1_sf"/>
</dbReference>
<keyword evidence="2" id="KW-0964">Secreted</keyword>
<evidence type="ECO:0000313" key="8">
    <source>
        <dbReference type="EMBL" id="SSX28643.1"/>
    </source>
</evidence>
<dbReference type="AlphaFoldDB" id="A0A336MII2"/>
<evidence type="ECO:0000256" key="4">
    <source>
        <dbReference type="ARBA" id="ARBA00023157"/>
    </source>
</evidence>
<protein>
    <submittedName>
        <fullName evidence="8">CSON000315 protein</fullName>
    </submittedName>
</protein>
<dbReference type="Gene3D" id="4.10.800.10">
    <property type="entry name" value="Thyroglobulin type-1"/>
    <property type="match status" value="2"/>
</dbReference>
<sequence length="389" mass="44334">MSQFKFYHIQALILILILNCNPVKLTTGLEKNCDNTNIECLSSLTQSDCDENEVLVDQIDENGCVTCPYCDNSGLEICMKCNSDSECAHGLICDEKRKFCAFNASSCHHLAHMKKDPQLKWKPKCYANGMYKEKQCRGDKVSGRCFCFNEVGQKIFGWDWRYNEAEMTCACSRHRSKLEANNHLSTLHCQQNGNYEELQCDSGVCFCVEPKTGQLQLGTKVLPDNLWTKLPCYNRTLHGDTYLRQCESMAVVQKKVDKLFELHGTKDAPLDMANCNYDGSYGLHKMQGNEVKCIWRDGKIISPYSGDLSIINLIDCACAIDQQIYEASKIPFKLTCNSHGNYQAVQYQNEKYYCVDALGYAVSDFETNKLTEEICNTRRYDKITTESYC</sequence>
<evidence type="ECO:0000256" key="1">
    <source>
        <dbReference type="ARBA" id="ARBA00004613"/>
    </source>
</evidence>
<evidence type="ECO:0000256" key="6">
    <source>
        <dbReference type="SAM" id="SignalP"/>
    </source>
</evidence>
<feature type="domain" description="Thyroglobulin type-1" evidence="7">
    <location>
        <begin position="171"/>
        <end position="232"/>
    </location>
</feature>
<comment type="subcellular location">
    <subcellularLocation>
        <location evidence="1">Secreted</location>
    </subcellularLocation>
</comment>
<dbReference type="VEuPathDB" id="VectorBase:CSON000315"/>
<gene>
    <name evidence="8" type="primary">CSON000315</name>
</gene>
<dbReference type="GO" id="GO:0005604">
    <property type="term" value="C:basement membrane"/>
    <property type="evidence" value="ECO:0007669"/>
    <property type="project" value="TreeGrafter"/>
</dbReference>
<keyword evidence="3" id="KW-0677">Repeat</keyword>
<evidence type="ECO:0000256" key="2">
    <source>
        <dbReference type="ARBA" id="ARBA00022525"/>
    </source>
</evidence>
<dbReference type="InterPro" id="IPR000716">
    <property type="entry name" value="Thyroglobulin_1"/>
</dbReference>
<dbReference type="PANTHER" id="PTHR12352:SF3">
    <property type="entry name" value="NIDOGEN-2"/>
    <property type="match status" value="1"/>
</dbReference>
<dbReference type="PROSITE" id="PS51162">
    <property type="entry name" value="THYROGLOBULIN_1_2"/>
    <property type="match status" value="2"/>
</dbReference>
<dbReference type="Pfam" id="PF00086">
    <property type="entry name" value="Thyroglobulin_1"/>
    <property type="match status" value="2"/>
</dbReference>
<keyword evidence="4" id="KW-1015">Disulfide bond</keyword>
<dbReference type="PANTHER" id="PTHR12352">
    <property type="entry name" value="SECRETED MODULAR CALCIUM-BINDING PROTEIN"/>
    <property type="match status" value="1"/>
</dbReference>
<evidence type="ECO:0000259" key="7">
    <source>
        <dbReference type="PROSITE" id="PS51162"/>
    </source>
</evidence>
<proteinExistence type="predicted"/>
<name>A0A336MII2_CULSO</name>